<dbReference type="STRING" id="1330018.A0A167PDH7"/>
<dbReference type="InterPro" id="IPR052416">
    <property type="entry name" value="GTF3C_component"/>
</dbReference>
<gene>
    <name evidence="5" type="ORF">CALVIDRAFT_30913</name>
</gene>
<feature type="region of interest" description="Disordered" evidence="4">
    <location>
        <begin position="433"/>
        <end position="456"/>
    </location>
</feature>
<dbReference type="AlphaFoldDB" id="A0A167PDH7"/>
<accession>A0A167PDH7</accession>
<sequence>MELRRKERVSYASLFDAPSDEEADPAFSGAPAQEAEEGKGKGKARAPTPSSGESDIYEPEPEPDAASDNALPSDAEPSDASPPPPEEAGSPEEDSDTPAAPKPSGPKRSRALRKLFQRTPSPPPDAPKRVQLTRLAPAPPNKTSATHQAKYSSRLRPVSLYFPPRPRRLQAEPEPYGFAGWGEERETTCAGAKGVLKRLTAAHSKCNGGPRWELLEDRAWFREITEEDMRPRVWEDVRLRTGGVKVISGDEATPYLPSSASLTETGAPQPPPPIACHFGHFGEQTKRTLHMFDSFPLKEHLPSHSHILNAGGPIHSLAWCPTHPTSSLSSHGLTHHLALSPFTSSLDQPTVGQRSRLSEEKGCVQIWAFGPQGAKCEIVLCLEDGPAWELAWCPLPADDLEEKKGTLRKMGLLAGCFRSGHLSIYAVPHPEAMRKQQQKKGKGKGKAGEGTAPNKGEPVYVKLEPVVRLSVDDAGCYCLDWGNSGLIAVGCTNGKIAVFDIASILKDPSNNDPILRLPTHYFPAHQNCVRTIAWIRGPPQGPDGALQTQRNPTMLASGGHDGQMLLVDIRDCVPAQVERMRDWVTSVRFNPFSGGPIFVEQDYRLKHVSIAGVNLGRGTILMDALGPIWDFATSDYHSCLAVASADGAVHLGSSAKHHAKGYPNLLYMLYQLDYNRKTGEYRMLENLKPREARHVEEAYVVNKKRQRAQTRDVSEAADGSAAPVATGPSQVITPSTGAWSPQVGIHRVAWCNGSGLARSFMLASGGASGLVRIDWVSGTWIKGNMPYRKIEVLRGEVHGVDDDIQDQEEDDYED</sequence>
<evidence type="ECO:0000256" key="2">
    <source>
        <dbReference type="ARBA" id="ARBA00023163"/>
    </source>
</evidence>
<feature type="region of interest" description="Disordered" evidence="4">
    <location>
        <begin position="1"/>
        <end position="151"/>
    </location>
</feature>
<dbReference type="Gene3D" id="2.130.10.10">
    <property type="entry name" value="YVTN repeat-like/Quinoprotein amine dehydrogenase"/>
    <property type="match status" value="1"/>
</dbReference>
<dbReference type="GO" id="GO:0000127">
    <property type="term" value="C:transcription factor TFIIIC complex"/>
    <property type="evidence" value="ECO:0007669"/>
    <property type="project" value="TreeGrafter"/>
</dbReference>
<dbReference type="InterPro" id="IPR015943">
    <property type="entry name" value="WD40/YVTN_repeat-like_dom_sf"/>
</dbReference>
<dbReference type="PANTHER" id="PTHR15052">
    <property type="entry name" value="RNA POLYMERASE III TRANSCRIPTION INITIATION FACTOR COMPLEX SUBUNIT"/>
    <property type="match status" value="1"/>
</dbReference>
<keyword evidence="3" id="KW-0539">Nucleus</keyword>
<dbReference type="SMART" id="SM00320">
    <property type="entry name" value="WD40"/>
    <property type="match status" value="3"/>
</dbReference>
<comment type="subcellular location">
    <subcellularLocation>
        <location evidence="1">Nucleus</location>
    </subcellularLocation>
</comment>
<keyword evidence="2" id="KW-0804">Transcription</keyword>
<evidence type="ECO:0000256" key="4">
    <source>
        <dbReference type="SAM" id="MobiDB-lite"/>
    </source>
</evidence>
<protein>
    <recommendedName>
        <fullName evidence="7">WD40 repeat-like protein</fullName>
    </recommendedName>
</protein>
<dbReference type="Proteomes" id="UP000076738">
    <property type="component" value="Unassembled WGS sequence"/>
</dbReference>
<feature type="region of interest" description="Disordered" evidence="4">
    <location>
        <begin position="706"/>
        <end position="736"/>
    </location>
</feature>
<feature type="compositionally biased region" description="Basic residues" evidence="4">
    <location>
        <begin position="105"/>
        <end position="116"/>
    </location>
</feature>
<evidence type="ECO:0000313" key="6">
    <source>
        <dbReference type="Proteomes" id="UP000076738"/>
    </source>
</evidence>
<feature type="compositionally biased region" description="Polar residues" evidence="4">
    <location>
        <begin position="141"/>
        <end position="151"/>
    </location>
</feature>
<feature type="compositionally biased region" description="Acidic residues" evidence="4">
    <location>
        <begin position="55"/>
        <end position="65"/>
    </location>
</feature>
<dbReference type="GO" id="GO:0005634">
    <property type="term" value="C:nucleus"/>
    <property type="evidence" value="ECO:0007669"/>
    <property type="project" value="UniProtKB-SubCell"/>
</dbReference>
<dbReference type="PANTHER" id="PTHR15052:SF2">
    <property type="entry name" value="GENERAL TRANSCRIPTION FACTOR 3C POLYPEPTIDE 2"/>
    <property type="match status" value="1"/>
</dbReference>
<dbReference type="GO" id="GO:0006383">
    <property type="term" value="P:transcription by RNA polymerase III"/>
    <property type="evidence" value="ECO:0007669"/>
    <property type="project" value="TreeGrafter"/>
</dbReference>
<dbReference type="InterPro" id="IPR001680">
    <property type="entry name" value="WD40_rpt"/>
</dbReference>
<dbReference type="OrthoDB" id="4703at2759"/>
<dbReference type="SUPFAM" id="SSF50978">
    <property type="entry name" value="WD40 repeat-like"/>
    <property type="match status" value="1"/>
</dbReference>
<name>A0A167PDH7_CALVF</name>
<evidence type="ECO:0008006" key="7">
    <source>
        <dbReference type="Google" id="ProtNLM"/>
    </source>
</evidence>
<feature type="compositionally biased region" description="Basic residues" evidence="4">
    <location>
        <begin position="436"/>
        <end position="445"/>
    </location>
</feature>
<organism evidence="5 6">
    <name type="scientific">Calocera viscosa (strain TUFC12733)</name>
    <dbReference type="NCBI Taxonomy" id="1330018"/>
    <lineage>
        <taxon>Eukaryota</taxon>
        <taxon>Fungi</taxon>
        <taxon>Dikarya</taxon>
        <taxon>Basidiomycota</taxon>
        <taxon>Agaricomycotina</taxon>
        <taxon>Dacrymycetes</taxon>
        <taxon>Dacrymycetales</taxon>
        <taxon>Dacrymycetaceae</taxon>
        <taxon>Calocera</taxon>
    </lineage>
</organism>
<evidence type="ECO:0000256" key="3">
    <source>
        <dbReference type="ARBA" id="ARBA00023242"/>
    </source>
</evidence>
<proteinExistence type="predicted"/>
<feature type="compositionally biased region" description="Polar residues" evidence="4">
    <location>
        <begin position="727"/>
        <end position="736"/>
    </location>
</feature>
<evidence type="ECO:0000256" key="1">
    <source>
        <dbReference type="ARBA" id="ARBA00004123"/>
    </source>
</evidence>
<reference evidence="5 6" key="1">
    <citation type="journal article" date="2016" name="Mol. Biol. Evol.">
        <title>Comparative Genomics of Early-Diverging Mushroom-Forming Fungi Provides Insights into the Origins of Lignocellulose Decay Capabilities.</title>
        <authorList>
            <person name="Nagy L.G."/>
            <person name="Riley R."/>
            <person name="Tritt A."/>
            <person name="Adam C."/>
            <person name="Daum C."/>
            <person name="Floudas D."/>
            <person name="Sun H."/>
            <person name="Yadav J.S."/>
            <person name="Pangilinan J."/>
            <person name="Larsson K.H."/>
            <person name="Matsuura K."/>
            <person name="Barry K."/>
            <person name="Labutti K."/>
            <person name="Kuo R."/>
            <person name="Ohm R.A."/>
            <person name="Bhattacharya S.S."/>
            <person name="Shirouzu T."/>
            <person name="Yoshinaga Y."/>
            <person name="Martin F.M."/>
            <person name="Grigoriev I.V."/>
            <person name="Hibbett D.S."/>
        </authorList>
    </citation>
    <scope>NUCLEOTIDE SEQUENCE [LARGE SCALE GENOMIC DNA]</scope>
    <source>
        <strain evidence="5 6">TUFC12733</strain>
    </source>
</reference>
<evidence type="ECO:0000313" key="5">
    <source>
        <dbReference type="EMBL" id="KZO98669.1"/>
    </source>
</evidence>
<dbReference type="EMBL" id="KV417275">
    <property type="protein sequence ID" value="KZO98669.1"/>
    <property type="molecule type" value="Genomic_DNA"/>
</dbReference>
<dbReference type="InterPro" id="IPR036322">
    <property type="entry name" value="WD40_repeat_dom_sf"/>
</dbReference>
<keyword evidence="6" id="KW-1185">Reference proteome</keyword>